<dbReference type="AlphaFoldDB" id="A0A9P1M6G9"/>
<protein>
    <recommendedName>
        <fullName evidence="1">NB-ARC domain-containing protein</fullName>
    </recommendedName>
</protein>
<reference evidence="2" key="1">
    <citation type="submission" date="2022-11" db="EMBL/GenBank/DDBJ databases">
        <authorList>
            <person name="Scott C."/>
            <person name="Bruce N."/>
        </authorList>
    </citation>
    <scope>NUCLEOTIDE SEQUENCE</scope>
</reference>
<dbReference type="Proteomes" id="UP000838763">
    <property type="component" value="Unassembled WGS sequence"/>
</dbReference>
<gene>
    <name evidence="2" type="ORF">PPNO1_LOCUS1834</name>
</gene>
<organism evidence="2 3">
    <name type="scientific">Parascedosporium putredinis</name>
    <dbReference type="NCBI Taxonomy" id="1442378"/>
    <lineage>
        <taxon>Eukaryota</taxon>
        <taxon>Fungi</taxon>
        <taxon>Dikarya</taxon>
        <taxon>Ascomycota</taxon>
        <taxon>Pezizomycotina</taxon>
        <taxon>Sordariomycetes</taxon>
        <taxon>Hypocreomycetidae</taxon>
        <taxon>Microascales</taxon>
        <taxon>Microascaceae</taxon>
        <taxon>Parascedosporium</taxon>
    </lineage>
</organism>
<dbReference type="GO" id="GO:0043531">
    <property type="term" value="F:ADP binding"/>
    <property type="evidence" value="ECO:0007669"/>
    <property type="project" value="InterPro"/>
</dbReference>
<dbReference type="Pfam" id="PF00931">
    <property type="entry name" value="NB-ARC"/>
    <property type="match status" value="1"/>
</dbReference>
<feature type="domain" description="NB-ARC" evidence="1">
    <location>
        <begin position="22"/>
        <end position="191"/>
    </location>
</feature>
<dbReference type="PANTHER" id="PTHR46082:SF6">
    <property type="entry name" value="AAA+ ATPASE DOMAIN-CONTAINING PROTEIN-RELATED"/>
    <property type="match status" value="1"/>
</dbReference>
<dbReference type="PANTHER" id="PTHR46082">
    <property type="entry name" value="ATP/GTP-BINDING PROTEIN-RELATED"/>
    <property type="match status" value="1"/>
</dbReference>
<evidence type="ECO:0000313" key="3">
    <source>
        <dbReference type="Proteomes" id="UP000838763"/>
    </source>
</evidence>
<dbReference type="SUPFAM" id="SSF52540">
    <property type="entry name" value="P-loop containing nucleoside triphosphate hydrolases"/>
    <property type="match status" value="1"/>
</dbReference>
<dbReference type="Gene3D" id="3.40.50.300">
    <property type="entry name" value="P-loop containing nucleotide triphosphate hydrolases"/>
    <property type="match status" value="1"/>
</dbReference>
<dbReference type="InterPro" id="IPR053137">
    <property type="entry name" value="NLR-like"/>
</dbReference>
<accession>A0A9P1M6G9</accession>
<name>A0A9P1M6G9_9PEZI</name>
<dbReference type="InterPro" id="IPR027417">
    <property type="entry name" value="P-loop_NTPase"/>
</dbReference>
<keyword evidence="3" id="KW-1185">Reference proteome</keyword>
<evidence type="ECO:0000313" key="2">
    <source>
        <dbReference type="EMBL" id="CAI4212065.1"/>
    </source>
</evidence>
<dbReference type="OrthoDB" id="5086500at2759"/>
<sequence>MFIDGPYFYVPFPKNHRFTGRDQLLEELITKLFAPDSFQKAALFGLGGAGKTQVALQVAYWTKEKKLGYSVFWVPALSVATFEQAYTDILKTVGIQCVDGEDVKQTVQTFLNSKAAGKWLLIIDNADDIDILFEFSGHERNIYNYLPTTDDGRILFTTRTREVATWVAGSNSMETPQMTEDDATDFLRKSLHQNLYPGNQDIALNGKAFDMHSLVHMATRLWGEKQDTLQEAKQDAILHMDRIFPSDDWDNRETWREYLPHGLKPIDKMASGSSLDALSTPTRHRISNTERRLKEGLVAEAEIYNRNYNRASIYVKMPQSRCFSIATVFMDSQEV</sequence>
<proteinExistence type="predicted"/>
<dbReference type="EMBL" id="CALLCH030000003">
    <property type="protein sequence ID" value="CAI4212065.1"/>
    <property type="molecule type" value="Genomic_DNA"/>
</dbReference>
<comment type="caution">
    <text evidence="2">The sequence shown here is derived from an EMBL/GenBank/DDBJ whole genome shotgun (WGS) entry which is preliminary data.</text>
</comment>
<evidence type="ECO:0000259" key="1">
    <source>
        <dbReference type="Pfam" id="PF00931"/>
    </source>
</evidence>
<dbReference type="InterPro" id="IPR002182">
    <property type="entry name" value="NB-ARC"/>
</dbReference>